<organism evidence="2 3">
    <name type="scientific">Phakopsora pachyrhizi</name>
    <name type="common">Asian soybean rust disease fungus</name>
    <dbReference type="NCBI Taxonomy" id="170000"/>
    <lineage>
        <taxon>Eukaryota</taxon>
        <taxon>Fungi</taxon>
        <taxon>Dikarya</taxon>
        <taxon>Basidiomycota</taxon>
        <taxon>Pucciniomycotina</taxon>
        <taxon>Pucciniomycetes</taxon>
        <taxon>Pucciniales</taxon>
        <taxon>Phakopsoraceae</taxon>
        <taxon>Phakopsora</taxon>
    </lineage>
</organism>
<evidence type="ECO:0000313" key="2">
    <source>
        <dbReference type="EMBL" id="CAH7672809.1"/>
    </source>
</evidence>
<evidence type="ECO:0000313" key="3">
    <source>
        <dbReference type="Proteomes" id="UP001153365"/>
    </source>
</evidence>
<gene>
    <name evidence="2" type="ORF">PPACK8108_LOCUS7646</name>
</gene>
<feature type="region of interest" description="Disordered" evidence="1">
    <location>
        <begin position="28"/>
        <end position="47"/>
    </location>
</feature>
<name>A0AAV0AW14_PHAPC</name>
<dbReference type="EMBL" id="CALTRL010001499">
    <property type="protein sequence ID" value="CAH7672809.1"/>
    <property type="molecule type" value="Genomic_DNA"/>
</dbReference>
<accession>A0AAV0AW14</accession>
<comment type="caution">
    <text evidence="2">The sequence shown here is derived from an EMBL/GenBank/DDBJ whole genome shotgun (WGS) entry which is preliminary data.</text>
</comment>
<protein>
    <submittedName>
        <fullName evidence="2">Uncharacterized protein</fullName>
    </submittedName>
</protein>
<dbReference type="AlphaFoldDB" id="A0AAV0AW14"/>
<sequence length="70" mass="7566">MGAVAVAEGFEVLQQVMGWSDKVFLLVGSDEDEDEDQPPPAATAPSLEDIKICPTTHNNAELYEAKTDCK</sequence>
<keyword evidence="3" id="KW-1185">Reference proteome</keyword>
<proteinExistence type="predicted"/>
<dbReference type="Proteomes" id="UP001153365">
    <property type="component" value="Unassembled WGS sequence"/>
</dbReference>
<evidence type="ECO:0000256" key="1">
    <source>
        <dbReference type="SAM" id="MobiDB-lite"/>
    </source>
</evidence>
<reference evidence="2" key="1">
    <citation type="submission" date="2022-06" db="EMBL/GenBank/DDBJ databases">
        <authorList>
            <consortium name="SYNGENTA / RWTH Aachen University"/>
        </authorList>
    </citation>
    <scope>NUCLEOTIDE SEQUENCE</scope>
</reference>